<sequence>MAQPLLDLQLQNAALTTELRLVKRQLAEAQTATAHLVGIIGKQQIQTQHDVSDHLRAQLQSTRAETVRLEGLLRQRRLLDLNRPAFALDDPFVDRAGPVQRYPSTRSPSRVGPEIHSEVSWAGRHDLLSFEGDGPGRAGDGWVAASRDGGLGVDTSSISTPPASGKSGGSLAMGDYRLPKSGFHTVEGRVVDESRSHIGQEHVQQTDLVDLDELDLVDAPKRTHAQHCFTQWERSYLLGIACFLEDLDSEDYTQKWVDVAKRRGRHSPEEWQEYYEKEIRPVYKAKQAAAMVDRSFSEEGGITSKDVEHLLPVETVGDDRAAGHEILGPATTATANVLVPVIEMTESAARDSGCPGLDSLPASKHDSPRAKTTPSASETLAPSHGLMASRWAPQVKAGLVVQPEPNSHRDVTTPVHSTTQHIELLSVDDFCEELNKQSESARGSHSFAPKPAVPGFIEVGEGKTCERDSGPDVHDSTTSSFSEAESTSITSRHVDRPDNRPARCNFSSDRDTRPGCCHWPRDDQQLLHSNFSHNPSTMRTAVISNIPPGASLADVLDMVRGGKIISAEYLPLSQMRTKPMMAMNAAVVTFLYADVAHAYAEFCRKNKVFLEVKDGSEPSRIKVMHIKTPIRPPISFGISPQERPSRVLYLNDDGSKTAEQVTTMVSKTLEQRTIPSYFTLPLRTGKNDDGLLFFEFASIEDAIITKQAMESLHWDLGGAGKGFLPDPCERPLQSLLGGVSENRSSDTTLSETAEASNPGLSDREDDVVTVRRSGGDLQYAHCTGGQGRSQLEQLR</sequence>
<feature type="coiled-coil region" evidence="1">
    <location>
        <begin position="5"/>
        <end position="32"/>
    </location>
</feature>
<proteinExistence type="predicted"/>
<feature type="compositionally biased region" description="Basic and acidic residues" evidence="2">
    <location>
        <begin position="460"/>
        <end position="475"/>
    </location>
</feature>
<feature type="compositionally biased region" description="Polar residues" evidence="2">
    <location>
        <begin position="741"/>
        <end position="759"/>
    </location>
</feature>
<accession>A0AAE0WTE7</accession>
<feature type="region of interest" description="Disordered" evidence="2">
    <location>
        <begin position="439"/>
        <end position="511"/>
    </location>
</feature>
<keyword evidence="1" id="KW-0175">Coiled coil</keyword>
<keyword evidence="4" id="KW-1185">Reference proteome</keyword>
<protein>
    <submittedName>
        <fullName evidence="3">Uncharacterized protein</fullName>
    </submittedName>
</protein>
<feature type="compositionally biased region" description="Polar residues" evidence="2">
    <location>
        <begin position="370"/>
        <end position="380"/>
    </location>
</feature>
<reference evidence="3" key="1">
    <citation type="submission" date="2023-07" db="EMBL/GenBank/DDBJ databases">
        <title>Black Yeasts Isolated from many extreme environments.</title>
        <authorList>
            <person name="Coleine C."/>
            <person name="Stajich J.E."/>
            <person name="Selbmann L."/>
        </authorList>
    </citation>
    <scope>NUCLEOTIDE SEQUENCE</scope>
    <source>
        <strain evidence="3">CCFEE 5485</strain>
    </source>
</reference>
<feature type="compositionally biased region" description="Low complexity" evidence="2">
    <location>
        <begin position="476"/>
        <end position="491"/>
    </location>
</feature>
<comment type="caution">
    <text evidence="3">The sequence shown here is derived from an EMBL/GenBank/DDBJ whole genome shotgun (WGS) entry which is preliminary data.</text>
</comment>
<evidence type="ECO:0000256" key="2">
    <source>
        <dbReference type="SAM" id="MobiDB-lite"/>
    </source>
</evidence>
<evidence type="ECO:0000313" key="3">
    <source>
        <dbReference type="EMBL" id="KAK3677796.1"/>
    </source>
</evidence>
<dbReference type="AlphaFoldDB" id="A0AAE0WTE7"/>
<evidence type="ECO:0000313" key="4">
    <source>
        <dbReference type="Proteomes" id="UP001274830"/>
    </source>
</evidence>
<dbReference type="Proteomes" id="UP001274830">
    <property type="component" value="Unassembled WGS sequence"/>
</dbReference>
<evidence type="ECO:0000256" key="1">
    <source>
        <dbReference type="SAM" id="Coils"/>
    </source>
</evidence>
<feature type="region of interest" description="Disordered" evidence="2">
    <location>
        <begin position="738"/>
        <end position="766"/>
    </location>
</feature>
<feature type="region of interest" description="Disordered" evidence="2">
    <location>
        <begin position="152"/>
        <end position="172"/>
    </location>
</feature>
<organism evidence="3 4">
    <name type="scientific">Recurvomyces mirabilis</name>
    <dbReference type="NCBI Taxonomy" id="574656"/>
    <lineage>
        <taxon>Eukaryota</taxon>
        <taxon>Fungi</taxon>
        <taxon>Dikarya</taxon>
        <taxon>Ascomycota</taxon>
        <taxon>Pezizomycotina</taxon>
        <taxon>Dothideomycetes</taxon>
        <taxon>Dothideomycetidae</taxon>
        <taxon>Mycosphaerellales</taxon>
        <taxon>Teratosphaeriaceae</taxon>
        <taxon>Recurvomyces</taxon>
    </lineage>
</organism>
<gene>
    <name evidence="3" type="ORF">LTR78_002646</name>
</gene>
<dbReference type="EMBL" id="JAUTXT010000006">
    <property type="protein sequence ID" value="KAK3677796.1"/>
    <property type="molecule type" value="Genomic_DNA"/>
</dbReference>
<name>A0AAE0WTE7_9PEZI</name>
<feature type="region of interest" description="Disordered" evidence="2">
    <location>
        <begin position="349"/>
        <end position="382"/>
    </location>
</feature>
<feature type="compositionally biased region" description="Basic and acidic residues" evidence="2">
    <location>
        <begin position="492"/>
        <end position="501"/>
    </location>
</feature>